<feature type="transmembrane region" description="Helical" evidence="8">
    <location>
        <begin position="233"/>
        <end position="251"/>
    </location>
</feature>
<proteinExistence type="inferred from homology"/>
<dbReference type="InterPro" id="IPR002781">
    <property type="entry name" value="TM_pro_TauE-like"/>
</dbReference>
<dbReference type="Pfam" id="PF01925">
    <property type="entry name" value="TauE"/>
    <property type="match status" value="1"/>
</dbReference>
<evidence type="ECO:0000256" key="6">
    <source>
        <dbReference type="ARBA" id="ARBA00022989"/>
    </source>
</evidence>
<feature type="transmembrane region" description="Helical" evidence="8">
    <location>
        <begin position="203"/>
        <end position="221"/>
    </location>
</feature>
<reference evidence="9 10" key="1">
    <citation type="submission" date="2018-01" db="EMBL/GenBank/DDBJ databases">
        <authorList>
            <person name="Fu G.-Y."/>
        </authorList>
    </citation>
    <scope>NUCLEOTIDE SEQUENCE [LARGE SCALE GENOMIC DNA]</scope>
    <source>
        <strain evidence="9 10">SY39</strain>
    </source>
</reference>
<dbReference type="GO" id="GO:0005886">
    <property type="term" value="C:plasma membrane"/>
    <property type="evidence" value="ECO:0007669"/>
    <property type="project" value="UniProtKB-SubCell"/>
</dbReference>
<dbReference type="RefSeq" id="WP_102248311.1">
    <property type="nucleotide sequence ID" value="NZ_CP025682.1"/>
</dbReference>
<name>A0A2I6SAJ4_9RHOO</name>
<gene>
    <name evidence="9" type="ORF">C0099_15780</name>
</gene>
<dbReference type="OrthoDB" id="554695at2"/>
<sequence length="262" mass="27285">MDADVLILTLGFAALFAGFVDAVVGGGGLVQIPALFSAFPTQSPAVLLATNKVSSIVGTASAAVQYARRVRIPWAIALPGAVVALAASWLGAKAVVLLPPELMRPFVLLLLVLVVAHTFIRKDLGTGKSQQKHGRRELIVTMAIAASVGFYDGLFGPGTGSFLIFLFVRFLALDFIHAAATAKIVNVATNLGAIAYFSTSVEVLWVLGATMALCNLCGAIIGSRIALARGSGFVRLVFLGVVMALIVKMSYDMLVAGCAGFT</sequence>
<evidence type="ECO:0000256" key="5">
    <source>
        <dbReference type="ARBA" id="ARBA00022692"/>
    </source>
</evidence>
<evidence type="ECO:0000256" key="3">
    <source>
        <dbReference type="ARBA" id="ARBA00022448"/>
    </source>
</evidence>
<dbReference type="KEGG" id="atw:C0099_15780"/>
<keyword evidence="6 8" id="KW-1133">Transmembrane helix</keyword>
<keyword evidence="3" id="KW-0813">Transport</keyword>
<evidence type="ECO:0000313" key="10">
    <source>
        <dbReference type="Proteomes" id="UP000242205"/>
    </source>
</evidence>
<evidence type="ECO:0000256" key="8">
    <source>
        <dbReference type="RuleBase" id="RU363041"/>
    </source>
</evidence>
<keyword evidence="4 8" id="KW-1003">Cell membrane</keyword>
<comment type="similarity">
    <text evidence="2 8">Belongs to the 4-toluene sulfonate uptake permease (TSUP) (TC 2.A.102) family.</text>
</comment>
<evidence type="ECO:0000256" key="1">
    <source>
        <dbReference type="ARBA" id="ARBA00004651"/>
    </source>
</evidence>
<accession>A0A2I6SAJ4</accession>
<dbReference type="InterPro" id="IPR052017">
    <property type="entry name" value="TSUP"/>
</dbReference>
<dbReference type="Proteomes" id="UP000242205">
    <property type="component" value="Chromosome"/>
</dbReference>
<evidence type="ECO:0000256" key="4">
    <source>
        <dbReference type="ARBA" id="ARBA00022475"/>
    </source>
</evidence>
<dbReference type="AlphaFoldDB" id="A0A2I6SAJ4"/>
<keyword evidence="10" id="KW-1185">Reference proteome</keyword>
<keyword evidence="5 8" id="KW-0812">Transmembrane</keyword>
<organism evidence="9 10">
    <name type="scientific">Pseudazoarcus pumilus</name>
    <dbReference type="NCBI Taxonomy" id="2067960"/>
    <lineage>
        <taxon>Bacteria</taxon>
        <taxon>Pseudomonadati</taxon>
        <taxon>Pseudomonadota</taxon>
        <taxon>Betaproteobacteria</taxon>
        <taxon>Rhodocyclales</taxon>
        <taxon>Zoogloeaceae</taxon>
        <taxon>Pseudazoarcus</taxon>
    </lineage>
</organism>
<dbReference type="EMBL" id="CP025682">
    <property type="protein sequence ID" value="AUN96270.1"/>
    <property type="molecule type" value="Genomic_DNA"/>
</dbReference>
<comment type="subcellular location">
    <subcellularLocation>
        <location evidence="1 8">Cell membrane</location>
        <topology evidence="1 8">Multi-pass membrane protein</topology>
    </subcellularLocation>
</comment>
<feature type="transmembrane region" description="Helical" evidence="8">
    <location>
        <begin position="74"/>
        <end position="96"/>
    </location>
</feature>
<keyword evidence="7 8" id="KW-0472">Membrane</keyword>
<evidence type="ECO:0000256" key="2">
    <source>
        <dbReference type="ARBA" id="ARBA00009142"/>
    </source>
</evidence>
<evidence type="ECO:0000256" key="7">
    <source>
        <dbReference type="ARBA" id="ARBA00023136"/>
    </source>
</evidence>
<evidence type="ECO:0000313" key="9">
    <source>
        <dbReference type="EMBL" id="AUN96270.1"/>
    </source>
</evidence>
<dbReference type="PANTHER" id="PTHR30269">
    <property type="entry name" value="TRANSMEMBRANE PROTEIN YFCA"/>
    <property type="match status" value="1"/>
</dbReference>
<dbReference type="PANTHER" id="PTHR30269:SF0">
    <property type="entry name" value="MEMBRANE TRANSPORTER PROTEIN YFCA-RELATED"/>
    <property type="match status" value="1"/>
</dbReference>
<feature type="transmembrane region" description="Helical" evidence="8">
    <location>
        <begin position="102"/>
        <end position="120"/>
    </location>
</feature>
<protein>
    <recommendedName>
        <fullName evidence="8">Probable membrane transporter protein</fullName>
    </recommendedName>
</protein>
<feature type="transmembrane region" description="Helical" evidence="8">
    <location>
        <begin position="140"/>
        <end position="168"/>
    </location>
</feature>